<organism evidence="1 2">
    <name type="scientific">Sungouiella intermedia</name>
    <dbReference type="NCBI Taxonomy" id="45354"/>
    <lineage>
        <taxon>Eukaryota</taxon>
        <taxon>Fungi</taxon>
        <taxon>Dikarya</taxon>
        <taxon>Ascomycota</taxon>
        <taxon>Saccharomycotina</taxon>
        <taxon>Pichiomycetes</taxon>
        <taxon>Metschnikowiaceae</taxon>
        <taxon>Sungouiella</taxon>
    </lineage>
</organism>
<proteinExistence type="predicted"/>
<gene>
    <name evidence="1" type="ORF">SAMEA4029010_CIC11G00000000314</name>
</gene>
<evidence type="ECO:0000313" key="1">
    <source>
        <dbReference type="EMBL" id="SGZ57652.1"/>
    </source>
</evidence>
<dbReference type="EMBL" id="LT635761">
    <property type="protein sequence ID" value="SGZ57652.1"/>
    <property type="molecule type" value="Genomic_DNA"/>
</dbReference>
<dbReference type="AlphaFoldDB" id="A0A1L0DM50"/>
<dbReference type="Proteomes" id="UP000182334">
    <property type="component" value="Chromosome VI"/>
</dbReference>
<reference evidence="1 2" key="1">
    <citation type="submission" date="2016-10" db="EMBL/GenBank/DDBJ databases">
        <authorList>
            <person name="de Groot N.N."/>
        </authorList>
    </citation>
    <scope>NUCLEOTIDE SEQUENCE [LARGE SCALE GENOMIC DNA]</scope>
    <source>
        <strain evidence="1 2">CBS 141442</strain>
    </source>
</reference>
<protein>
    <submittedName>
        <fullName evidence="1">CIC11C00000000314</fullName>
    </submittedName>
</protein>
<evidence type="ECO:0000313" key="2">
    <source>
        <dbReference type="Proteomes" id="UP000182334"/>
    </source>
</evidence>
<name>A0A1L0DM50_9ASCO</name>
<keyword evidence="2" id="KW-1185">Reference proteome</keyword>
<sequence>MEEKKIKKFSSAELVKGVVGFKYDLYQFWECMDILLHAWWSQVGAFGVACRLQSCISLQMVKMHDLSRDAITIYDPFYDKFGAGCVDRFI</sequence>
<accession>A0A1L0DM50</accession>